<dbReference type="Proteomes" id="UP000001091">
    <property type="component" value="Segment"/>
</dbReference>
<organismHost>
    <name type="scientific">Escherichia coli</name>
    <dbReference type="NCBI Taxonomy" id="562"/>
</organismHost>
<gene>
    <name evidence="1" type="ORF">RB16p141</name>
</gene>
<dbReference type="GO" id="GO:0003700">
    <property type="term" value="F:DNA-binding transcription factor activity"/>
    <property type="evidence" value="ECO:0007669"/>
    <property type="project" value="InterPro"/>
</dbReference>
<dbReference type="RefSeq" id="YP_003858441.1">
    <property type="nucleotide sequence ID" value="NC_014467.1"/>
</dbReference>
<reference evidence="1 2" key="1">
    <citation type="journal article" date="2010" name="Virol. J.">
        <title>Genomes of the T4-related bacteriophages as windows on microbial genome evolution.</title>
        <authorList>
            <person name="Petrov V.M."/>
            <person name="Ratnayaka S."/>
            <person name="Nolan J.M."/>
            <person name="Miller E.S."/>
            <person name="Karam J.D."/>
        </authorList>
    </citation>
    <scope>NUCLEOTIDE SEQUENCE [LARGE SCALE GENOMIC DNA]</scope>
</reference>
<dbReference type="GeneID" id="9712882"/>
<name>D9ICK2_BPRB1</name>
<dbReference type="Gene3D" id="3.30.730.10">
    <property type="entry name" value="AP2/ERF domain"/>
    <property type="match status" value="1"/>
</dbReference>
<evidence type="ECO:0000313" key="1">
    <source>
        <dbReference type="EMBL" id="ADJ55445.1"/>
    </source>
</evidence>
<dbReference type="InterPro" id="IPR016177">
    <property type="entry name" value="DNA-bd_dom_sf"/>
</dbReference>
<dbReference type="SUPFAM" id="SSF54171">
    <property type="entry name" value="DNA-binding domain"/>
    <property type="match status" value="1"/>
</dbReference>
<keyword evidence="1" id="KW-0378">Hydrolase</keyword>
<dbReference type="InterPro" id="IPR044925">
    <property type="entry name" value="His-Me_finger_sf"/>
</dbReference>
<dbReference type="InterPro" id="IPR036955">
    <property type="entry name" value="AP2/ERF_dom_sf"/>
</dbReference>
<accession>D9ICK2</accession>
<dbReference type="Gene3D" id="3.90.75.20">
    <property type="match status" value="1"/>
</dbReference>
<dbReference type="GO" id="GO:0003677">
    <property type="term" value="F:DNA binding"/>
    <property type="evidence" value="ECO:0007669"/>
    <property type="project" value="InterPro"/>
</dbReference>
<dbReference type="GO" id="GO:0004519">
    <property type="term" value="F:endonuclease activity"/>
    <property type="evidence" value="ECO:0007669"/>
    <property type="project" value="UniProtKB-KW"/>
</dbReference>
<organism evidence="1 2">
    <name type="scientific">Escherichia phage RB16</name>
    <dbReference type="NCBI Taxonomy" id="2681599"/>
    <lineage>
        <taxon>Viruses</taxon>
        <taxon>Duplodnaviria</taxon>
        <taxon>Heunggongvirae</taxon>
        <taxon>Uroviricota</taxon>
        <taxon>Caudoviricetes</taxon>
        <taxon>Pantevenvirales</taxon>
        <taxon>Straboviridae</taxon>
        <taxon>Pseudotevenvirus</taxon>
        <taxon>Pseudotevenvirus RB16</taxon>
    </lineage>
</organism>
<dbReference type="EMBL" id="HM134276">
    <property type="protein sequence ID" value="ADJ55445.1"/>
    <property type="molecule type" value="Genomic_DNA"/>
</dbReference>
<evidence type="ECO:0000313" key="2">
    <source>
        <dbReference type="Proteomes" id="UP000001091"/>
    </source>
</evidence>
<proteinExistence type="predicted"/>
<keyword evidence="1" id="KW-0540">Nuclease</keyword>
<dbReference type="SUPFAM" id="SSF54060">
    <property type="entry name" value="His-Me finger endonucleases"/>
    <property type="match status" value="1"/>
</dbReference>
<protein>
    <submittedName>
        <fullName evidence="1">Putative homing endonuclease RB16 6</fullName>
    </submittedName>
</protein>
<dbReference type="KEGG" id="vg:9712882"/>
<sequence length="179" mass="20231">MTKSYGWGERTLSEEKQLIDELLEYISVDVVSGTCVWIKSTNRKIKVGSFAGTLRKDGYTVINFKGKQFRRHRIVYYVSTGTLPVMIDHKKGVSFGDGIDNLQEVTNTQNQQKKSMMKTNTSGFIGVTWNTINEKWIAQITINGKATYLGSFDDPEEASNAYKKSALLNFGTFYNKESP</sequence>
<keyword evidence="2" id="KW-1185">Reference proteome</keyword>
<keyword evidence="1" id="KW-0255">Endonuclease</keyword>